<keyword evidence="1" id="KW-0863">Zinc-finger</keyword>
<keyword evidence="3" id="KW-1185">Reference proteome</keyword>
<dbReference type="AlphaFoldDB" id="A0A915IL41"/>
<protein>
    <submittedName>
        <fullName evidence="4">C2H2-type domain-containing protein</fullName>
    </submittedName>
</protein>
<evidence type="ECO:0000259" key="2">
    <source>
        <dbReference type="PROSITE" id="PS50157"/>
    </source>
</evidence>
<proteinExistence type="predicted"/>
<dbReference type="WBParaSite" id="nRc.2.0.1.t14897-RA">
    <property type="protein sequence ID" value="nRc.2.0.1.t14897-RA"/>
    <property type="gene ID" value="nRc.2.0.1.g14897"/>
</dbReference>
<reference evidence="4" key="1">
    <citation type="submission" date="2022-11" db="UniProtKB">
        <authorList>
            <consortium name="WormBaseParasite"/>
        </authorList>
    </citation>
    <scope>IDENTIFICATION</scope>
</reference>
<feature type="domain" description="C2H2-type" evidence="2">
    <location>
        <begin position="231"/>
        <end position="254"/>
    </location>
</feature>
<keyword evidence="1" id="KW-0479">Metal-binding</keyword>
<dbReference type="InterPro" id="IPR013087">
    <property type="entry name" value="Znf_C2H2_type"/>
</dbReference>
<organism evidence="3 4">
    <name type="scientific">Romanomermis culicivorax</name>
    <name type="common">Nematode worm</name>
    <dbReference type="NCBI Taxonomy" id="13658"/>
    <lineage>
        <taxon>Eukaryota</taxon>
        <taxon>Metazoa</taxon>
        <taxon>Ecdysozoa</taxon>
        <taxon>Nematoda</taxon>
        <taxon>Enoplea</taxon>
        <taxon>Dorylaimia</taxon>
        <taxon>Mermithida</taxon>
        <taxon>Mermithoidea</taxon>
        <taxon>Mermithidae</taxon>
        <taxon>Romanomermis</taxon>
    </lineage>
</organism>
<sequence length="360" mass="40743">MAQQRYCTANVRHRNFQLCAESASDDAEFTFCGATAQILPESPKWFQNTAFVDEVSTSTPPYGGHNMLRPTCYQTSGHHYLLDLNVGPCVQGAVQQSAFQGPLPTVSLYHHYHHHHHHVTSYGTLDAEIKPEDQYRANTVDEYKPTLTQLTARVPANFRNIASTNTGISPEVMTNYPVNEGSYKSCFPSKRKNDMEKMSSKLVDVRNAAAAGLITAAPKRRNVAATSAVKFQCFICGNNYCRQSTLKAHMRQHSVYSFLNEPRNEEDCVFRQNIFCEYLFSAKLQAYLLQSICEQSFRESSATALLCYRTSHMKPDAIFKSRNTVTSPERSAEGIGYHFRKGHFVMADICRSKQKNYLRL</sequence>
<evidence type="ECO:0000256" key="1">
    <source>
        <dbReference type="PROSITE-ProRule" id="PRU00042"/>
    </source>
</evidence>
<name>A0A915IL41_ROMCU</name>
<keyword evidence="1" id="KW-0862">Zinc</keyword>
<evidence type="ECO:0000313" key="4">
    <source>
        <dbReference type="WBParaSite" id="nRc.2.0.1.t14897-RA"/>
    </source>
</evidence>
<dbReference type="GO" id="GO:0008270">
    <property type="term" value="F:zinc ion binding"/>
    <property type="evidence" value="ECO:0007669"/>
    <property type="project" value="UniProtKB-KW"/>
</dbReference>
<accession>A0A915IL41</accession>
<dbReference type="PROSITE" id="PS50157">
    <property type="entry name" value="ZINC_FINGER_C2H2_2"/>
    <property type="match status" value="1"/>
</dbReference>
<evidence type="ECO:0000313" key="3">
    <source>
        <dbReference type="Proteomes" id="UP000887565"/>
    </source>
</evidence>
<dbReference type="Proteomes" id="UP000887565">
    <property type="component" value="Unplaced"/>
</dbReference>
<dbReference type="PROSITE" id="PS00028">
    <property type="entry name" value="ZINC_FINGER_C2H2_1"/>
    <property type="match status" value="1"/>
</dbReference>